<dbReference type="Proteomes" id="UP000639772">
    <property type="component" value="Unassembled WGS sequence"/>
</dbReference>
<dbReference type="GO" id="GO:0009451">
    <property type="term" value="P:RNA modification"/>
    <property type="evidence" value="ECO:0007669"/>
    <property type="project" value="InterPro"/>
</dbReference>
<dbReference type="OrthoDB" id="1481647at2759"/>
<dbReference type="PANTHER" id="PTHR47926:SF414">
    <property type="entry name" value="PENTATRICOPEPTIDE REPEAT-CONTAINING PROTEIN DOT4, CHLOROPLASTIC-LIKE"/>
    <property type="match status" value="1"/>
</dbReference>
<feature type="repeat" description="PPR" evidence="2">
    <location>
        <begin position="1"/>
        <end position="28"/>
    </location>
</feature>
<comment type="caution">
    <text evidence="3">The sequence shown here is derived from an EMBL/GenBank/DDBJ whole genome shotgun (WGS) entry which is preliminary data.</text>
</comment>
<reference evidence="3 4" key="1">
    <citation type="journal article" date="2020" name="Nat. Food">
        <title>A phased Vanilla planifolia genome enables genetic improvement of flavour and production.</title>
        <authorList>
            <person name="Hasing T."/>
            <person name="Tang H."/>
            <person name="Brym M."/>
            <person name="Khazi F."/>
            <person name="Huang T."/>
            <person name="Chambers A.H."/>
        </authorList>
    </citation>
    <scope>NUCLEOTIDE SEQUENCE [LARGE SCALE GENOMIC DNA]</scope>
    <source>
        <tissue evidence="3">Leaf</tissue>
    </source>
</reference>
<dbReference type="InterPro" id="IPR011990">
    <property type="entry name" value="TPR-like_helical_dom_sf"/>
</dbReference>
<evidence type="ECO:0000256" key="1">
    <source>
        <dbReference type="ARBA" id="ARBA00022737"/>
    </source>
</evidence>
<keyword evidence="1" id="KW-0677">Repeat</keyword>
<accession>A0A835PI89</accession>
<evidence type="ECO:0000313" key="4">
    <source>
        <dbReference type="Proteomes" id="UP000639772"/>
    </source>
</evidence>
<proteinExistence type="predicted"/>
<dbReference type="Gene3D" id="1.25.40.10">
    <property type="entry name" value="Tetratricopeptide repeat domain"/>
    <property type="match status" value="1"/>
</dbReference>
<dbReference type="InterPro" id="IPR046960">
    <property type="entry name" value="PPR_At4g14850-like_plant"/>
</dbReference>
<dbReference type="AlphaFoldDB" id="A0A835PI89"/>
<evidence type="ECO:0000256" key="2">
    <source>
        <dbReference type="PROSITE-ProRule" id="PRU00708"/>
    </source>
</evidence>
<dbReference type="EMBL" id="JADCNM010000090">
    <property type="protein sequence ID" value="KAG0450792.1"/>
    <property type="molecule type" value="Genomic_DNA"/>
</dbReference>
<dbReference type="InterPro" id="IPR002885">
    <property type="entry name" value="PPR_rpt"/>
</dbReference>
<dbReference type="Pfam" id="PF01535">
    <property type="entry name" value="PPR"/>
    <property type="match status" value="1"/>
</dbReference>
<protein>
    <recommendedName>
        <fullName evidence="5">Pentatricopeptide repeat-containing protein</fullName>
    </recommendedName>
</protein>
<dbReference type="Pfam" id="PF13041">
    <property type="entry name" value="PPR_2"/>
    <property type="match status" value="1"/>
</dbReference>
<evidence type="ECO:0000313" key="3">
    <source>
        <dbReference type="EMBL" id="KAG0450792.1"/>
    </source>
</evidence>
<dbReference type="PROSITE" id="PS51375">
    <property type="entry name" value="PPR"/>
    <property type="match status" value="1"/>
</dbReference>
<gene>
    <name evidence="3" type="ORF">HPP92_026556</name>
</gene>
<evidence type="ECO:0008006" key="5">
    <source>
        <dbReference type="Google" id="ProtNLM"/>
    </source>
</evidence>
<dbReference type="GO" id="GO:0003723">
    <property type="term" value="F:RNA binding"/>
    <property type="evidence" value="ECO:0007669"/>
    <property type="project" value="InterPro"/>
</dbReference>
<dbReference type="PANTHER" id="PTHR47926">
    <property type="entry name" value="PENTATRICOPEPTIDE REPEAT-CONTAINING PROTEIN"/>
    <property type="match status" value="1"/>
</dbReference>
<name>A0A835PI89_VANPL</name>
<sequence length="169" mass="19586">MIGRYCDAGMRKEGLKLFSRMMQMGVLPNDFTYACVLDACSELAAEGLGRQVYNHMIRVGFDPHLCCQAGRFQEVEEIINEMTMKPDKFLWASLLGGCRYTRILTWQNRQQKLLLEIEPENAATYVTFANIYALLIKMKELGYVPDMNYVLHDVDEEQRSIRFHTTVRS</sequence>
<organism evidence="3 4">
    <name type="scientific">Vanilla planifolia</name>
    <name type="common">Vanilla</name>
    <dbReference type="NCBI Taxonomy" id="51239"/>
    <lineage>
        <taxon>Eukaryota</taxon>
        <taxon>Viridiplantae</taxon>
        <taxon>Streptophyta</taxon>
        <taxon>Embryophyta</taxon>
        <taxon>Tracheophyta</taxon>
        <taxon>Spermatophyta</taxon>
        <taxon>Magnoliopsida</taxon>
        <taxon>Liliopsida</taxon>
        <taxon>Asparagales</taxon>
        <taxon>Orchidaceae</taxon>
        <taxon>Vanilloideae</taxon>
        <taxon>Vanilleae</taxon>
        <taxon>Vanilla</taxon>
    </lineage>
</organism>
<dbReference type="NCBIfam" id="TIGR00756">
    <property type="entry name" value="PPR"/>
    <property type="match status" value="1"/>
</dbReference>